<feature type="compositionally biased region" description="Acidic residues" evidence="1">
    <location>
        <begin position="302"/>
        <end position="316"/>
    </location>
</feature>
<dbReference type="Proteomes" id="UP001370758">
    <property type="component" value="Unassembled WGS sequence"/>
</dbReference>
<comment type="caution">
    <text evidence="2">The sequence shown here is derived from an EMBL/GenBank/DDBJ whole genome shotgun (WGS) entry which is preliminary data.</text>
</comment>
<keyword evidence="3" id="KW-1185">Reference proteome</keyword>
<reference evidence="2 3" key="1">
    <citation type="submission" date="2023-08" db="EMBL/GenBank/DDBJ databases">
        <authorList>
            <person name="Palmer J.M."/>
        </authorList>
    </citation>
    <scope>NUCLEOTIDE SEQUENCE [LARGE SCALE GENOMIC DNA]</scope>
    <source>
        <strain evidence="2 3">TWF481</strain>
    </source>
</reference>
<gene>
    <name evidence="2" type="ORF">TWF481_007447</name>
</gene>
<evidence type="ECO:0000313" key="2">
    <source>
        <dbReference type="EMBL" id="KAK6505552.1"/>
    </source>
</evidence>
<feature type="compositionally biased region" description="Basic residues" evidence="1">
    <location>
        <begin position="381"/>
        <end position="392"/>
    </location>
</feature>
<feature type="compositionally biased region" description="Basic and acidic residues" evidence="1">
    <location>
        <begin position="407"/>
        <end position="417"/>
    </location>
</feature>
<dbReference type="AlphaFoldDB" id="A0AAV9WBP0"/>
<dbReference type="EMBL" id="JAVHJL010000004">
    <property type="protein sequence ID" value="KAK6505552.1"/>
    <property type="molecule type" value="Genomic_DNA"/>
</dbReference>
<organism evidence="2 3">
    <name type="scientific">Arthrobotrys musiformis</name>
    <dbReference type="NCBI Taxonomy" id="47236"/>
    <lineage>
        <taxon>Eukaryota</taxon>
        <taxon>Fungi</taxon>
        <taxon>Dikarya</taxon>
        <taxon>Ascomycota</taxon>
        <taxon>Pezizomycotina</taxon>
        <taxon>Orbiliomycetes</taxon>
        <taxon>Orbiliales</taxon>
        <taxon>Orbiliaceae</taxon>
        <taxon>Arthrobotrys</taxon>
    </lineage>
</organism>
<evidence type="ECO:0000256" key="1">
    <source>
        <dbReference type="SAM" id="MobiDB-lite"/>
    </source>
</evidence>
<protein>
    <submittedName>
        <fullName evidence="2">Uncharacterized protein</fullName>
    </submittedName>
</protein>
<evidence type="ECO:0000313" key="3">
    <source>
        <dbReference type="Proteomes" id="UP001370758"/>
    </source>
</evidence>
<feature type="compositionally biased region" description="Basic and acidic residues" evidence="1">
    <location>
        <begin position="328"/>
        <end position="380"/>
    </location>
</feature>
<proteinExistence type="predicted"/>
<accession>A0AAV9WBP0</accession>
<name>A0AAV9WBP0_9PEZI</name>
<sequence>MTQTIKLQSIPKEDSPASSASSGITSGVHRYPVTDIKCGVFSLRRGTLCFTPDSDTPVLQLRYEIRGDRSECFFLYEARVRQISPDGKIGLTSREIKPGALLTPTSPTKKNHFTPLPSLEDSHHPLASTLTLPQLQDIEWTMTIHPTTSLYSIKLHGDRCNNWITTTLREYNYHATCMPSDPAFILFTPLNTEKPETRYFGISDVYDSTDEVKMEVKKWVVMDGYQGSYNVPEIPKARPLWMIPRRYHGHSRSTSDDLKKKGDEEIPAAGQDTWWVQPENEQVESISVTGSGVPWGDKPGSEEELEEGEEELEEGEIREGKKKKKKRDRETTPMEREMTPHEIAEDTQKRMAEIRRNSVTEEIERTNSRREKTPKNPPEKKQRKQQQQKQKQKTPEARSRRNSKLQDVLEDKNEKAS</sequence>
<feature type="region of interest" description="Disordered" evidence="1">
    <location>
        <begin position="286"/>
        <end position="417"/>
    </location>
</feature>
<feature type="region of interest" description="Disordered" evidence="1">
    <location>
        <begin position="1"/>
        <end position="24"/>
    </location>
</feature>